<proteinExistence type="predicted"/>
<dbReference type="EMBL" id="VCIW01000003">
    <property type="protein sequence ID" value="TLS52874.1"/>
    <property type="molecule type" value="Genomic_DNA"/>
</dbReference>
<dbReference type="RefSeq" id="WP_138193114.1">
    <property type="nucleotide sequence ID" value="NZ_VCIW01000003.1"/>
</dbReference>
<dbReference type="Proteomes" id="UP000309676">
    <property type="component" value="Unassembled WGS sequence"/>
</dbReference>
<dbReference type="AlphaFoldDB" id="A0A5R9GHL4"/>
<keyword evidence="2" id="KW-1185">Reference proteome</keyword>
<protein>
    <submittedName>
        <fullName evidence="1">Uncharacterized protein</fullName>
    </submittedName>
</protein>
<reference evidence="1 2" key="1">
    <citation type="submission" date="2019-05" db="EMBL/GenBank/DDBJ databases">
        <authorList>
            <person name="Narsing Rao M.P."/>
            <person name="Li W.J."/>
        </authorList>
    </citation>
    <scope>NUCLEOTIDE SEQUENCE [LARGE SCALE GENOMIC DNA]</scope>
    <source>
        <strain evidence="1 2">SYSU_K30003</strain>
    </source>
</reference>
<sequence>MNRKDLEDQIIENYRKDERMMILAFAQWSINRGLDPQELYERAYPGQKHNPELLAALELTVPKEEAGDVADETVLNMLSVFGNDDLAFVVSEAIRSRK</sequence>
<evidence type="ECO:0000313" key="1">
    <source>
        <dbReference type="EMBL" id="TLS52874.1"/>
    </source>
</evidence>
<accession>A0A5R9GHL4</accession>
<evidence type="ECO:0000313" key="2">
    <source>
        <dbReference type="Proteomes" id="UP000309676"/>
    </source>
</evidence>
<gene>
    <name evidence="1" type="ORF">FE782_05730</name>
</gene>
<dbReference type="OrthoDB" id="2678957at2"/>
<comment type="caution">
    <text evidence="1">The sequence shown here is derived from an EMBL/GenBank/DDBJ whole genome shotgun (WGS) entry which is preliminary data.</text>
</comment>
<organism evidence="1 2">
    <name type="scientific">Paenibacillus antri</name>
    <dbReference type="NCBI Taxonomy" id="2582848"/>
    <lineage>
        <taxon>Bacteria</taxon>
        <taxon>Bacillati</taxon>
        <taxon>Bacillota</taxon>
        <taxon>Bacilli</taxon>
        <taxon>Bacillales</taxon>
        <taxon>Paenibacillaceae</taxon>
        <taxon>Paenibacillus</taxon>
    </lineage>
</organism>
<name>A0A5R9GHL4_9BACL</name>